<dbReference type="OrthoDB" id="10277717at2759"/>
<dbReference type="EMBL" id="LLXJ01000301">
    <property type="protein sequence ID" value="PKC11571.1"/>
    <property type="molecule type" value="Genomic_DNA"/>
</dbReference>
<dbReference type="EMBL" id="LLXL01000208">
    <property type="protein sequence ID" value="PKK76011.1"/>
    <property type="molecule type" value="Genomic_DNA"/>
</dbReference>
<dbReference type="Proteomes" id="UP000232688">
    <property type="component" value="Unassembled WGS sequence"/>
</dbReference>
<gene>
    <name evidence="2" type="ORF">RhiirA1_415241</name>
    <name evidence="1" type="ORF">RhiirA5_354020</name>
    <name evidence="3" type="ORF">RhiirC2_735316</name>
</gene>
<dbReference type="AlphaFoldDB" id="A0A2I1E625"/>
<evidence type="ECO:0000313" key="6">
    <source>
        <dbReference type="Proteomes" id="UP000233469"/>
    </source>
</evidence>
<organism evidence="1 5">
    <name type="scientific">Rhizophagus irregularis</name>
    <dbReference type="NCBI Taxonomy" id="588596"/>
    <lineage>
        <taxon>Eukaryota</taxon>
        <taxon>Fungi</taxon>
        <taxon>Fungi incertae sedis</taxon>
        <taxon>Mucoromycota</taxon>
        <taxon>Glomeromycotina</taxon>
        <taxon>Glomeromycetes</taxon>
        <taxon>Glomerales</taxon>
        <taxon>Glomeraceae</taxon>
        <taxon>Rhizophagus</taxon>
    </lineage>
</organism>
<comment type="caution">
    <text evidence="1">The sequence shown here is derived from an EMBL/GenBank/DDBJ whole genome shotgun (WGS) entry which is preliminary data.</text>
</comment>
<reference evidence="4 6" key="3">
    <citation type="submission" date="2017-10" db="EMBL/GenBank/DDBJ databases">
        <title>Extensive intraspecific genome diversity in a model arbuscular mycorrhizal fungus.</title>
        <authorList>
            <person name="Chen E.C.H."/>
            <person name="Morin E."/>
            <person name="Baudet D."/>
            <person name="Noel J."/>
            <person name="Ndikumana S."/>
            <person name="Charron P."/>
            <person name="St-Onge C."/>
            <person name="Giorgi J."/>
            <person name="Grigoriev I.V."/>
            <person name="Roux C."/>
            <person name="Martin F.M."/>
            <person name="Corradi N."/>
        </authorList>
    </citation>
    <scope>NUCLEOTIDE SEQUENCE [LARGE SCALE GENOMIC DNA]</scope>
    <source>
        <strain evidence="2 4">A1</strain>
        <strain evidence="3 6">C2</strain>
    </source>
</reference>
<evidence type="ECO:0000313" key="3">
    <source>
        <dbReference type="EMBL" id="PKK76011.1"/>
    </source>
</evidence>
<dbReference type="Proteomes" id="UP000233469">
    <property type="component" value="Unassembled WGS sequence"/>
</dbReference>
<dbReference type="VEuPathDB" id="FungiDB:RhiirA1_415241"/>
<reference evidence="1 5" key="2">
    <citation type="submission" date="2017-09" db="EMBL/GenBank/DDBJ databases">
        <title>Extensive intraspecific genome diversity in a model arbuscular mycorrhizal fungus.</title>
        <authorList>
            <person name="Chen E.C."/>
            <person name="Morin E."/>
            <person name="Beaudet D."/>
            <person name="Noel J."/>
            <person name="Ndikumana S."/>
            <person name="Charron P."/>
            <person name="St-Onge C."/>
            <person name="Giorgi J."/>
            <person name="Grigoriev I.V."/>
            <person name="Roux C."/>
            <person name="Martin F.M."/>
            <person name="Corradi N."/>
        </authorList>
    </citation>
    <scope>NUCLEOTIDE SEQUENCE [LARGE SCALE GENOMIC DNA]</scope>
    <source>
        <strain evidence="1 5">A5</strain>
    </source>
</reference>
<dbReference type="Proteomes" id="UP000232722">
    <property type="component" value="Unassembled WGS sequence"/>
</dbReference>
<reference evidence="5 6" key="1">
    <citation type="submission" date="2016-04" db="EMBL/GenBank/DDBJ databases">
        <title>Genome analyses suggest a sexual origin of heterokaryosis in a supposedly ancient asexual fungus.</title>
        <authorList>
            <person name="Ropars J."/>
            <person name="Sedzielewska K."/>
            <person name="Noel J."/>
            <person name="Charron P."/>
            <person name="Farinelli L."/>
            <person name="Marton T."/>
            <person name="Kruger M."/>
            <person name="Pelin A."/>
            <person name="Brachmann A."/>
            <person name="Corradi N."/>
        </authorList>
    </citation>
    <scope>NUCLEOTIDE SEQUENCE [LARGE SCALE GENOMIC DNA]</scope>
    <source>
        <strain evidence="1 5">A5</strain>
        <strain evidence="3 6">C2</strain>
    </source>
</reference>
<evidence type="ECO:0000313" key="1">
    <source>
        <dbReference type="EMBL" id="PKC11571.1"/>
    </source>
</evidence>
<proteinExistence type="predicted"/>
<evidence type="ECO:0000313" key="4">
    <source>
        <dbReference type="Proteomes" id="UP000232688"/>
    </source>
</evidence>
<dbReference type="EMBL" id="LLXH01000261">
    <property type="protein sequence ID" value="PKC69739.1"/>
    <property type="molecule type" value="Genomic_DNA"/>
</dbReference>
<name>A0A2I1E625_9GLOM</name>
<evidence type="ECO:0000313" key="5">
    <source>
        <dbReference type="Proteomes" id="UP000232722"/>
    </source>
</evidence>
<evidence type="ECO:0000313" key="2">
    <source>
        <dbReference type="EMBL" id="PKC69739.1"/>
    </source>
</evidence>
<sequence length="56" mass="6939">MNQKNFYKKSFQHLLQKHQCLIMQDFVEFFQFRILDESLIMFLNHQLILLDHLSIL</sequence>
<protein>
    <submittedName>
        <fullName evidence="1">Uncharacterized protein</fullName>
    </submittedName>
</protein>
<reference evidence="2 4" key="4">
    <citation type="submission" date="2017-10" db="EMBL/GenBank/DDBJ databases">
        <title>Genome analyses suggest a sexual origin of heterokaryosis in a supposedly ancient asexual fungus.</title>
        <authorList>
            <person name="Corradi N."/>
            <person name="Sedzielewska K."/>
            <person name="Noel J."/>
            <person name="Charron P."/>
            <person name="Farinelli L."/>
            <person name="Marton T."/>
            <person name="Kruger M."/>
            <person name="Pelin A."/>
            <person name="Brachmann A."/>
            <person name="Corradi N."/>
        </authorList>
    </citation>
    <scope>NUCLEOTIDE SEQUENCE [LARGE SCALE GENOMIC DNA]</scope>
    <source>
        <strain evidence="2 4">A1</strain>
    </source>
</reference>
<accession>A0A2I1E625</accession>